<accession>A0A8C4QLP0</accession>
<dbReference type="Proteomes" id="UP000694388">
    <property type="component" value="Unplaced"/>
</dbReference>
<dbReference type="AlphaFoldDB" id="A0A8C4QLP0"/>
<evidence type="ECO:0000313" key="2">
    <source>
        <dbReference type="Proteomes" id="UP000694388"/>
    </source>
</evidence>
<organism evidence="1 2">
    <name type="scientific">Eptatretus burgeri</name>
    <name type="common">Inshore hagfish</name>
    <dbReference type="NCBI Taxonomy" id="7764"/>
    <lineage>
        <taxon>Eukaryota</taxon>
        <taxon>Metazoa</taxon>
        <taxon>Chordata</taxon>
        <taxon>Craniata</taxon>
        <taxon>Vertebrata</taxon>
        <taxon>Cyclostomata</taxon>
        <taxon>Myxini</taxon>
        <taxon>Myxiniformes</taxon>
        <taxon>Myxinidae</taxon>
        <taxon>Eptatretinae</taxon>
        <taxon>Eptatretus</taxon>
    </lineage>
</organism>
<reference evidence="1" key="2">
    <citation type="submission" date="2025-09" db="UniProtKB">
        <authorList>
            <consortium name="Ensembl"/>
        </authorList>
    </citation>
    <scope>IDENTIFICATION</scope>
</reference>
<sequence>MNVDVQDSDVVVEVTSRNKTVGHEPCKMSLCRKRPNTARSSTTKLLSENKMAMMKKCTDRMRRVKALSTAALAVVLVRRRRRAGRKKRLWVKCWGERRPAEGAINNLLGQASADGELCYADFQRIHPTLFDELVERVGPRIARTNTTFRCAISTAERVAITLRFLTTGARTTTNIATTNISTITPFTTRRQQSRHSHHNDTFHNYATTSSPLTIQRAPCGHDLRGTDERSGVAAATRVRRGISRPKLPL</sequence>
<evidence type="ECO:0000313" key="1">
    <source>
        <dbReference type="Ensembl" id="ENSEBUP00000017377.1"/>
    </source>
</evidence>
<dbReference type="GeneTree" id="ENSGT00940000164115"/>
<dbReference type="Ensembl" id="ENSEBUT00000017953.1">
    <property type="protein sequence ID" value="ENSEBUP00000017377.1"/>
    <property type="gene ID" value="ENSEBUG00000010848.1"/>
</dbReference>
<proteinExistence type="predicted"/>
<keyword evidence="2" id="KW-1185">Reference proteome</keyword>
<name>A0A8C4QLP0_EPTBU</name>
<reference evidence="1" key="1">
    <citation type="submission" date="2025-08" db="UniProtKB">
        <authorList>
            <consortium name="Ensembl"/>
        </authorList>
    </citation>
    <scope>IDENTIFICATION</scope>
</reference>
<protein>
    <submittedName>
        <fullName evidence="1">Uncharacterized protein</fullName>
    </submittedName>
</protein>